<evidence type="ECO:0000256" key="3">
    <source>
        <dbReference type="ARBA" id="ARBA00022898"/>
    </source>
</evidence>
<dbReference type="AlphaFoldDB" id="A0A196SBI1"/>
<dbReference type="OrthoDB" id="6537869at2759"/>
<evidence type="ECO:0000259" key="9">
    <source>
        <dbReference type="Pfam" id="PF21478"/>
    </source>
</evidence>
<dbReference type="InterPro" id="IPR015424">
    <property type="entry name" value="PyrdxlP-dep_Trfase"/>
</dbReference>
<protein>
    <recommendedName>
        <fullName evidence="7">Glycine cleavage system P protein</fullName>
        <ecNumber evidence="7">1.4.4.2</ecNumber>
    </recommendedName>
</protein>
<dbReference type="Proteomes" id="UP000078348">
    <property type="component" value="Unassembled WGS sequence"/>
</dbReference>
<dbReference type="GO" id="GO:0005739">
    <property type="term" value="C:mitochondrion"/>
    <property type="evidence" value="ECO:0007669"/>
    <property type="project" value="UniProtKB-SubCell"/>
</dbReference>
<dbReference type="FunFam" id="3.40.640.10:FF:000224">
    <property type="entry name" value="Probable glycine dehydrogenase (decarboxylating) subunit 2"/>
    <property type="match status" value="1"/>
</dbReference>
<evidence type="ECO:0000313" key="11">
    <source>
        <dbReference type="Proteomes" id="UP000078348"/>
    </source>
</evidence>
<evidence type="ECO:0000256" key="6">
    <source>
        <dbReference type="PIRSR" id="PIRSR603437-50"/>
    </source>
</evidence>
<feature type="modified residue" description="N6-(pyridoxal phosphate)lysine" evidence="6">
    <location>
        <position position="719"/>
    </location>
</feature>
<name>A0A196SBI1_BLAHN</name>
<dbReference type="FunFam" id="3.90.1150.10:FF:000007">
    <property type="entry name" value="Glycine dehydrogenase (decarboxylating), mitochondrial"/>
    <property type="match status" value="1"/>
</dbReference>
<comment type="cofactor">
    <cofactor evidence="1 6 7">
        <name>pyridoxal 5'-phosphate</name>
        <dbReference type="ChEBI" id="CHEBI:597326"/>
    </cofactor>
</comment>
<dbReference type="Gene3D" id="3.90.1150.10">
    <property type="entry name" value="Aspartate Aminotransferase, domain 1"/>
    <property type="match status" value="2"/>
</dbReference>
<comment type="function">
    <text evidence="7">The glycine cleavage system catalyzes the degradation of glycine.</text>
</comment>
<keyword evidence="7" id="KW-0496">Mitochondrion</keyword>
<dbReference type="PANTHER" id="PTHR11773:SF1">
    <property type="entry name" value="GLYCINE DEHYDROGENASE (DECARBOXYLATING), MITOCHONDRIAL"/>
    <property type="match status" value="1"/>
</dbReference>
<dbReference type="GO" id="GO:0005960">
    <property type="term" value="C:glycine cleavage complex"/>
    <property type="evidence" value="ECO:0007669"/>
    <property type="project" value="TreeGrafter"/>
</dbReference>
<dbReference type="InterPro" id="IPR049315">
    <property type="entry name" value="GDC-P_N"/>
</dbReference>
<sequence>MQSLLRQTLRRSSNAGMAIRCFTAARPFAPCFKFVDRHVGPRDSDIAVMLKTIGCTSLDDLINKTIPKEIITHKMKLPAALSEEEALDEIRSIAKKNKLERSFIGEGFYGTYMPTVILRNVYENPGWYTGYTPYQAEISQGRLEGLLNFQTMICDLTGLPIANSSLLDEATAAAEAYHIAHETCKRKKFFVSQDCHPSTIAVVRERAHLLGDEVVVGDVRTADFSSKEYSGVLVQYPNTYGELFDYKSVSDAIHAAGGLFITDADLLALTVVKAPGEINADVCVGSCQRFGLPMGFGGPAAGYMAVQNKHLRKMPGRIIGVTIDNHGNKCLRLALQAREQHIKRQRATSNVCTAQVLTANMSCMYAMYHGPEGLKKIATRVHKMANAFELSLKENGFNVKNADYFDTITVDVPNADEFLKEAHKKGILLRKVSDKAVSASFDETTSADDLVRLLSCFGIKADAKDLDARSCGDMPAAFQRTGDILPQSIFNTYHSEHQMTRYLHKLETKDLSLNYSMITLGSCTMKLNGTSTMIPITWPEFTNVHPYAPREDTKGYLKIIDDLDKMLATITGFEKMSFQPLSGAHGEFSGLLTIRKYLDSIGQSQRKVCLIPRSAHGTNPASAAMNGMTVVEVNNLSNGAIDLPDLAKKIEQYKDTLACIMITYPSTYGIFDEGIKDIVKQVHAVGAQVYMDGANMNAQVGHTCPGVIGADVCHLNLHKTFTMPHGGGGPGVGAIGVAKHLVPFLPTNPTLPIHSGPGSVVSGAPYGSANLFPITWMYLRMLGIDGLRKATACAILNANYMAARLSKDYTVMFRGKQGMCGHEFILDVKPFEKYGITENEIAKRMMDYGFHAPTMSFPVHGSLMIEPTESEDKQMLDRFCDALISIRKEIQDIADGKVDKDDNPLKNAPHTAAEVMSDKWNHKYSRELAAYPCADARDNKYWPTCGKVDNTWGDRKLLFTVDSYHN</sequence>
<dbReference type="InterPro" id="IPR003437">
    <property type="entry name" value="GcvP"/>
</dbReference>
<dbReference type="Pfam" id="PF21478">
    <property type="entry name" value="GcvP2_C"/>
    <property type="match status" value="1"/>
</dbReference>
<dbReference type="InterPro" id="IPR015422">
    <property type="entry name" value="PyrdxlP-dep_Trfase_small"/>
</dbReference>
<dbReference type="Pfam" id="PF02347">
    <property type="entry name" value="GDC-P"/>
    <property type="match status" value="1"/>
</dbReference>
<reference evidence="10 11" key="1">
    <citation type="submission" date="2016-05" db="EMBL/GenBank/DDBJ databases">
        <title>Nuclear genome of Blastocystis sp. subtype 1 NandII.</title>
        <authorList>
            <person name="Gentekaki E."/>
            <person name="Curtis B."/>
            <person name="Stairs C."/>
            <person name="Eme L."/>
            <person name="Herman E."/>
            <person name="Klimes V."/>
            <person name="Arias M.C."/>
            <person name="Elias M."/>
            <person name="Hilliou F."/>
            <person name="Klute M."/>
            <person name="Malik S.-B."/>
            <person name="Pightling A."/>
            <person name="Rachubinski R."/>
            <person name="Salas D."/>
            <person name="Schlacht A."/>
            <person name="Suga H."/>
            <person name="Archibald J."/>
            <person name="Ball S.G."/>
            <person name="Clark G."/>
            <person name="Dacks J."/>
            <person name="Van Der Giezen M."/>
            <person name="Tsaousis A."/>
            <person name="Roger A."/>
        </authorList>
    </citation>
    <scope>NUCLEOTIDE SEQUENCE [LARGE SCALE GENOMIC DNA]</scope>
    <source>
        <strain evidence="11">ATCC 50177 / NandII</strain>
    </source>
</reference>
<dbReference type="STRING" id="478820.A0A196SBI1"/>
<dbReference type="NCBIfam" id="TIGR00461">
    <property type="entry name" value="gcvP"/>
    <property type="match status" value="1"/>
</dbReference>
<evidence type="ECO:0000256" key="5">
    <source>
        <dbReference type="ARBA" id="ARBA00049026"/>
    </source>
</evidence>
<proteinExistence type="inferred from homology"/>
<evidence type="ECO:0000259" key="8">
    <source>
        <dbReference type="Pfam" id="PF02347"/>
    </source>
</evidence>
<keyword evidence="7" id="KW-0809">Transit peptide</keyword>
<comment type="subunit">
    <text evidence="7">The glycine cleavage system is composed of four proteins: P, T, L and H.</text>
</comment>
<dbReference type="EC" id="1.4.4.2" evidence="7"/>
<dbReference type="InterPro" id="IPR020581">
    <property type="entry name" value="GDC_P"/>
</dbReference>
<dbReference type="FunFam" id="3.40.640.10:FF:000005">
    <property type="entry name" value="Glycine dehydrogenase (decarboxylating), mitochondrial"/>
    <property type="match status" value="1"/>
</dbReference>
<evidence type="ECO:0000256" key="4">
    <source>
        <dbReference type="ARBA" id="ARBA00023002"/>
    </source>
</evidence>
<dbReference type="InterPro" id="IPR015421">
    <property type="entry name" value="PyrdxlP-dep_Trfase_major"/>
</dbReference>
<dbReference type="GO" id="GO:0016594">
    <property type="term" value="F:glycine binding"/>
    <property type="evidence" value="ECO:0007669"/>
    <property type="project" value="TreeGrafter"/>
</dbReference>
<dbReference type="SUPFAM" id="SSF53383">
    <property type="entry name" value="PLP-dependent transferases"/>
    <property type="match status" value="2"/>
</dbReference>
<keyword evidence="3 6" id="KW-0663">Pyridoxal phosphate</keyword>
<keyword evidence="4 7" id="KW-0560">Oxidoreductase</keyword>
<comment type="similarity">
    <text evidence="2 7">Belongs to the GcvP family.</text>
</comment>
<feature type="domain" description="Glycine cleavage system P-protein N-terminal" evidence="8">
    <location>
        <begin position="36"/>
        <end position="457"/>
    </location>
</feature>
<dbReference type="GO" id="GO:0030170">
    <property type="term" value="F:pyridoxal phosphate binding"/>
    <property type="evidence" value="ECO:0007669"/>
    <property type="project" value="TreeGrafter"/>
</dbReference>
<evidence type="ECO:0000256" key="2">
    <source>
        <dbReference type="ARBA" id="ARBA00010756"/>
    </source>
</evidence>
<dbReference type="CDD" id="cd00613">
    <property type="entry name" value="GDC-P"/>
    <property type="match status" value="1"/>
</dbReference>
<dbReference type="Gene3D" id="3.40.640.10">
    <property type="entry name" value="Type I PLP-dependent aspartate aminotransferase-like (Major domain)"/>
    <property type="match status" value="2"/>
</dbReference>
<dbReference type="InterPro" id="IPR049316">
    <property type="entry name" value="GDC-P_C"/>
</dbReference>
<dbReference type="GO" id="GO:0004375">
    <property type="term" value="F:glycine dehydrogenase (decarboxylating) activity"/>
    <property type="evidence" value="ECO:0007669"/>
    <property type="project" value="UniProtKB-UniRule"/>
</dbReference>
<comment type="caution">
    <text evidence="10">The sequence shown here is derived from an EMBL/GenBank/DDBJ whole genome shotgun (WGS) entry which is preliminary data.</text>
</comment>
<organism evidence="10 11">
    <name type="scientific">Blastocystis sp. subtype 1 (strain ATCC 50177 / NandII)</name>
    <dbReference type="NCBI Taxonomy" id="478820"/>
    <lineage>
        <taxon>Eukaryota</taxon>
        <taxon>Sar</taxon>
        <taxon>Stramenopiles</taxon>
        <taxon>Bigyra</taxon>
        <taxon>Opalozoa</taxon>
        <taxon>Opalinata</taxon>
        <taxon>Blastocystidae</taxon>
        <taxon>Blastocystis</taxon>
    </lineage>
</organism>
<evidence type="ECO:0000256" key="7">
    <source>
        <dbReference type="RuleBase" id="RU364056"/>
    </source>
</evidence>
<dbReference type="GO" id="GO:0019464">
    <property type="term" value="P:glycine decarboxylation via glycine cleavage system"/>
    <property type="evidence" value="ECO:0007669"/>
    <property type="project" value="TreeGrafter"/>
</dbReference>
<keyword evidence="11" id="KW-1185">Reference proteome</keyword>
<evidence type="ECO:0000256" key="1">
    <source>
        <dbReference type="ARBA" id="ARBA00001933"/>
    </source>
</evidence>
<comment type="subcellular location">
    <subcellularLocation>
        <location evidence="7">Mitochondrion</location>
    </subcellularLocation>
</comment>
<comment type="catalytic activity">
    <reaction evidence="5 7">
        <text>N(6)-[(R)-lipoyl]-L-lysyl-[glycine-cleavage complex H protein] + glycine + H(+) = N(6)-[(R)-S(8)-aminomethyldihydrolipoyl]-L-lysyl-[glycine-cleavage complex H protein] + CO2</text>
        <dbReference type="Rhea" id="RHEA:24304"/>
        <dbReference type="Rhea" id="RHEA-COMP:10494"/>
        <dbReference type="Rhea" id="RHEA-COMP:10495"/>
        <dbReference type="ChEBI" id="CHEBI:15378"/>
        <dbReference type="ChEBI" id="CHEBI:16526"/>
        <dbReference type="ChEBI" id="CHEBI:57305"/>
        <dbReference type="ChEBI" id="CHEBI:83099"/>
        <dbReference type="ChEBI" id="CHEBI:83143"/>
        <dbReference type="EC" id="1.4.4.2"/>
    </reaction>
</comment>
<evidence type="ECO:0000313" key="10">
    <source>
        <dbReference type="EMBL" id="OAO13676.1"/>
    </source>
</evidence>
<gene>
    <name evidence="10" type="ORF">AV274_4651</name>
</gene>
<feature type="domain" description="Glycine dehydrogenase C-terminal" evidence="9">
    <location>
        <begin position="790"/>
        <end position="910"/>
    </location>
</feature>
<dbReference type="PANTHER" id="PTHR11773">
    <property type="entry name" value="GLYCINE DEHYDROGENASE, DECARBOXYLATING"/>
    <property type="match status" value="1"/>
</dbReference>
<accession>A0A196SBI1</accession>
<dbReference type="EMBL" id="LXWW01000346">
    <property type="protein sequence ID" value="OAO13676.1"/>
    <property type="molecule type" value="Genomic_DNA"/>
</dbReference>